<protein>
    <submittedName>
        <fullName evidence="2">Small-conductance mechanosensitive channel</fullName>
    </submittedName>
</protein>
<dbReference type="AlphaFoldDB" id="A0AAE3VIM6"/>
<feature type="transmembrane region" description="Helical" evidence="1">
    <location>
        <begin position="118"/>
        <end position="144"/>
    </location>
</feature>
<evidence type="ECO:0000256" key="1">
    <source>
        <dbReference type="SAM" id="Phobius"/>
    </source>
</evidence>
<keyword evidence="1" id="KW-0812">Transmembrane</keyword>
<dbReference type="NCBIfam" id="NF033912">
    <property type="entry name" value="msc"/>
    <property type="match status" value="1"/>
</dbReference>
<dbReference type="Gene3D" id="1.10.287.1260">
    <property type="match status" value="1"/>
</dbReference>
<feature type="transmembrane region" description="Helical" evidence="1">
    <location>
        <begin position="197"/>
        <end position="221"/>
    </location>
</feature>
<proteinExistence type="predicted"/>
<feature type="transmembrane region" description="Helical" evidence="1">
    <location>
        <begin position="18"/>
        <end position="36"/>
    </location>
</feature>
<organism evidence="2 3">
    <name type="scientific">Oligosphaera ethanolica</name>
    <dbReference type="NCBI Taxonomy" id="760260"/>
    <lineage>
        <taxon>Bacteria</taxon>
        <taxon>Pseudomonadati</taxon>
        <taxon>Lentisphaerota</taxon>
        <taxon>Oligosphaeria</taxon>
        <taxon>Oligosphaerales</taxon>
        <taxon>Oligosphaeraceae</taxon>
        <taxon>Oligosphaera</taxon>
    </lineage>
</organism>
<keyword evidence="1" id="KW-0472">Membrane</keyword>
<feature type="transmembrane region" description="Helical" evidence="1">
    <location>
        <begin position="164"/>
        <end position="185"/>
    </location>
</feature>
<name>A0AAE3VIM6_9BACT</name>
<dbReference type="RefSeq" id="WP_307263107.1">
    <property type="nucleotide sequence ID" value="NZ_JAUSVL010000001.1"/>
</dbReference>
<feature type="transmembrane region" description="Helical" evidence="1">
    <location>
        <begin position="359"/>
        <end position="378"/>
    </location>
</feature>
<reference evidence="2" key="1">
    <citation type="submission" date="2023-07" db="EMBL/GenBank/DDBJ databases">
        <title>Genomic Encyclopedia of Type Strains, Phase IV (KMG-IV): sequencing the most valuable type-strain genomes for metagenomic binning, comparative biology and taxonomic classification.</title>
        <authorList>
            <person name="Goeker M."/>
        </authorList>
    </citation>
    <scope>NUCLEOTIDE SEQUENCE</scope>
    <source>
        <strain evidence="2">DSM 24202</strain>
    </source>
</reference>
<dbReference type="PANTHER" id="PTHR30221">
    <property type="entry name" value="SMALL-CONDUCTANCE MECHANOSENSITIVE CHANNEL"/>
    <property type="match status" value="1"/>
</dbReference>
<feature type="transmembrane region" description="Helical" evidence="1">
    <location>
        <begin position="326"/>
        <end position="347"/>
    </location>
</feature>
<keyword evidence="1" id="KW-1133">Transmembrane helix</keyword>
<dbReference type="EMBL" id="JAUSVL010000001">
    <property type="protein sequence ID" value="MDQ0290978.1"/>
    <property type="molecule type" value="Genomic_DNA"/>
</dbReference>
<feature type="transmembrane region" description="Helical" evidence="1">
    <location>
        <begin position="290"/>
        <end position="314"/>
    </location>
</feature>
<evidence type="ECO:0000313" key="2">
    <source>
        <dbReference type="EMBL" id="MDQ0290978.1"/>
    </source>
</evidence>
<dbReference type="InterPro" id="IPR045275">
    <property type="entry name" value="MscS_archaea/bacteria_type"/>
</dbReference>
<sequence length="398" mass="41847">MEAVREFIDPFLNTIGEYLPNAFGALIVLVVGWLLIELLTKGLNALLGKAKLDEKLCCGKEECKCQAGKGLSSVLVTVFRYLLLLCLLLLVLDILGVKGVLDPVLNMFNQFMAAIPNIIAALLIAIIGYIIAKTASSVVATVLGSLDKYKAKLGLAEGFSLARFVGQIVFIFVFVPVLIAALDVLKIEALSKPATDMLQSLMLAVPKILSAAIILAVAFFVGRFVTTVVSDLLKNLGVDAIPGKLGLESSFSGKFTLSKVIGGVVMFFIMLAALVSAVEKLEMAKLSELLGQLTLFAGDIALGLVILVIGGLLAKAAHGAMRATGTSPFMAGLARVAIIGLVVAMGLRSMGIADDIVRMAFGLTLGGVAVAFALSFGLGGREAAGKQLEDWFSKIRGK</sequence>
<dbReference type="PANTHER" id="PTHR30221:SF1">
    <property type="entry name" value="SMALL-CONDUCTANCE MECHANOSENSITIVE CHANNEL"/>
    <property type="match status" value="1"/>
</dbReference>
<accession>A0AAE3VIM6</accession>
<dbReference type="Pfam" id="PF05552">
    <property type="entry name" value="MS_channel_1st_1"/>
    <property type="match status" value="3"/>
</dbReference>
<feature type="transmembrane region" description="Helical" evidence="1">
    <location>
        <begin position="78"/>
        <end position="97"/>
    </location>
</feature>
<comment type="caution">
    <text evidence="2">The sequence shown here is derived from an EMBL/GenBank/DDBJ whole genome shotgun (WGS) entry which is preliminary data.</text>
</comment>
<keyword evidence="3" id="KW-1185">Reference proteome</keyword>
<evidence type="ECO:0000313" key="3">
    <source>
        <dbReference type="Proteomes" id="UP001238163"/>
    </source>
</evidence>
<gene>
    <name evidence="2" type="ORF">J3R75_003085</name>
</gene>
<dbReference type="Proteomes" id="UP001238163">
    <property type="component" value="Unassembled WGS sequence"/>
</dbReference>
<dbReference type="GO" id="GO:0008381">
    <property type="term" value="F:mechanosensitive monoatomic ion channel activity"/>
    <property type="evidence" value="ECO:0007669"/>
    <property type="project" value="InterPro"/>
</dbReference>
<dbReference type="InterPro" id="IPR008910">
    <property type="entry name" value="MSC_TM_helix"/>
</dbReference>
<feature type="transmembrane region" description="Helical" evidence="1">
    <location>
        <begin position="260"/>
        <end position="278"/>
    </location>
</feature>